<dbReference type="InterPro" id="IPR016093">
    <property type="entry name" value="MIR_motif"/>
</dbReference>
<protein>
    <recommendedName>
        <fullName evidence="5">MIR domain-containing protein</fullName>
    </recommendedName>
</protein>
<keyword evidence="4" id="KW-0472">Membrane</keyword>
<evidence type="ECO:0000313" key="6">
    <source>
        <dbReference type="EMBL" id="KAI5075506.1"/>
    </source>
</evidence>
<dbReference type="CDD" id="cd23294">
    <property type="entry name" value="beta-trefoil_MIR_AtSDF2-like"/>
    <property type="match status" value="1"/>
</dbReference>
<dbReference type="InterPro" id="IPR036300">
    <property type="entry name" value="MIR_dom_sf"/>
</dbReference>
<evidence type="ECO:0000256" key="1">
    <source>
        <dbReference type="ARBA" id="ARBA00022729"/>
    </source>
</evidence>
<name>A0A9D4ZJM6_ADICA</name>
<evidence type="ECO:0000256" key="4">
    <source>
        <dbReference type="SAM" id="Phobius"/>
    </source>
</evidence>
<dbReference type="PANTHER" id="PTHR46809:SF2">
    <property type="entry name" value="GH21273P"/>
    <property type="match status" value="1"/>
</dbReference>
<feature type="domain" description="MIR" evidence="5">
    <location>
        <begin position="211"/>
        <end position="265"/>
    </location>
</feature>
<feature type="domain" description="MIR" evidence="5">
    <location>
        <begin position="91"/>
        <end position="145"/>
    </location>
</feature>
<dbReference type="AlphaFoldDB" id="A0A9D4ZJM6"/>
<proteinExistence type="predicted"/>
<sequence length="370" mass="41481">MRLLFVVVGDLDSRAGGSLRARGERLSSRRLPSRPLTSSSVTTTHPQRTTFPWLASFTILSFILAAVFYWLAPSFLRSFSPNPQPQFKPVHNEVTYGSVVKLMHERTQYRLHSHEIPYGSGSGQQSVTGFGGVDDANSYWVVREAKDSPLLQGDMIPHGAVIRLQHMQTRRWLHSHLHQSPITGNLEVSCFGGEGESDSGDLWILEIDRKDGVWTRDQKVRFQHIDTGAYLHSHDKKYSRIAGGQQEVCGMRKKTADNVWIAAEGVYLLPGQKATEMEGSREKEIRIASPPGEANWHQEGSRWTCTLSSSTTFQLCPWPRSMYSSWNSALRSPAPTTSSLGNPAPITASRLPSRVRLCSKYTQGIPYRRT</sequence>
<dbReference type="SUPFAM" id="SSF82109">
    <property type="entry name" value="MIR domain"/>
    <property type="match status" value="1"/>
</dbReference>
<keyword evidence="4" id="KW-1133">Transmembrane helix</keyword>
<keyword evidence="1" id="KW-0732">Signal</keyword>
<dbReference type="Pfam" id="PF02815">
    <property type="entry name" value="MIR"/>
    <property type="match status" value="1"/>
</dbReference>
<reference evidence="6" key="1">
    <citation type="submission" date="2021-01" db="EMBL/GenBank/DDBJ databases">
        <title>Adiantum capillus-veneris genome.</title>
        <authorList>
            <person name="Fang Y."/>
            <person name="Liao Q."/>
        </authorList>
    </citation>
    <scope>NUCLEOTIDE SEQUENCE</scope>
    <source>
        <strain evidence="6">H3</strain>
        <tissue evidence="6">Leaf</tissue>
    </source>
</reference>
<evidence type="ECO:0000256" key="3">
    <source>
        <dbReference type="SAM" id="MobiDB-lite"/>
    </source>
</evidence>
<keyword evidence="4" id="KW-0812">Transmembrane</keyword>
<keyword evidence="7" id="KW-1185">Reference proteome</keyword>
<feature type="domain" description="MIR" evidence="5">
    <location>
        <begin position="153"/>
        <end position="208"/>
    </location>
</feature>
<evidence type="ECO:0000259" key="5">
    <source>
        <dbReference type="PROSITE" id="PS50919"/>
    </source>
</evidence>
<dbReference type="Proteomes" id="UP000886520">
    <property type="component" value="Chromosome 9"/>
</dbReference>
<dbReference type="Gene3D" id="2.80.10.50">
    <property type="match status" value="1"/>
</dbReference>
<dbReference type="PROSITE" id="PS50919">
    <property type="entry name" value="MIR"/>
    <property type="match status" value="3"/>
</dbReference>
<keyword evidence="2" id="KW-0677">Repeat</keyword>
<evidence type="ECO:0000256" key="2">
    <source>
        <dbReference type="ARBA" id="ARBA00022737"/>
    </source>
</evidence>
<feature type="region of interest" description="Disordered" evidence="3">
    <location>
        <begin position="22"/>
        <end position="44"/>
    </location>
</feature>
<dbReference type="SMART" id="SM00472">
    <property type="entry name" value="MIR"/>
    <property type="match status" value="3"/>
</dbReference>
<accession>A0A9D4ZJM6</accession>
<evidence type="ECO:0000313" key="7">
    <source>
        <dbReference type="Proteomes" id="UP000886520"/>
    </source>
</evidence>
<feature type="transmembrane region" description="Helical" evidence="4">
    <location>
        <begin position="51"/>
        <end position="72"/>
    </location>
</feature>
<dbReference type="PANTHER" id="PTHR46809">
    <property type="entry name" value="STROMAL CELL-DERIVED FACTOR 2-LIKE PROTEIN"/>
    <property type="match status" value="1"/>
</dbReference>
<gene>
    <name evidence="6" type="ORF">GOP47_0009582</name>
</gene>
<organism evidence="6 7">
    <name type="scientific">Adiantum capillus-veneris</name>
    <name type="common">Maidenhair fern</name>
    <dbReference type="NCBI Taxonomy" id="13818"/>
    <lineage>
        <taxon>Eukaryota</taxon>
        <taxon>Viridiplantae</taxon>
        <taxon>Streptophyta</taxon>
        <taxon>Embryophyta</taxon>
        <taxon>Tracheophyta</taxon>
        <taxon>Polypodiopsida</taxon>
        <taxon>Polypodiidae</taxon>
        <taxon>Polypodiales</taxon>
        <taxon>Pteridineae</taxon>
        <taxon>Pteridaceae</taxon>
        <taxon>Vittarioideae</taxon>
        <taxon>Adiantum</taxon>
    </lineage>
</organism>
<dbReference type="EMBL" id="JABFUD020000009">
    <property type="protein sequence ID" value="KAI5075506.1"/>
    <property type="molecule type" value="Genomic_DNA"/>
</dbReference>
<feature type="compositionally biased region" description="Low complexity" evidence="3">
    <location>
        <begin position="29"/>
        <end position="44"/>
    </location>
</feature>
<dbReference type="OrthoDB" id="5588846at2759"/>
<comment type="caution">
    <text evidence="6">The sequence shown here is derived from an EMBL/GenBank/DDBJ whole genome shotgun (WGS) entry which is preliminary data.</text>
</comment>